<sequence>MHTRQSAPPIDYPSLTQPNPTYNSRRFPMRPQSFIQQDFEELQPEINLRQVMTQHKPSRQTFVGDNEVVDGEDASPGLEPPSSEEEEEEVQKKPQGLNFHNPPNIQASGGKMEQSEPSERQETHQPSVQYRRKRFHYVKNVETEQLVERNHYKLNYPHNAPNGSQFDMDEPDAFDSLFRVHGSQMRNNFLSNKLTYTNLDGLVVPCNPPLILTRSVIQTFKPTQEKNEKKVQVKRLNLKDAGIQSEEVQKQQEKSKPQSMMSPLQHFGQNFRNTNTQTDITPVALEKPVVTKPHLTKKPSVQPKPKEPVRATSKGKKASHRQSPSSQNHLAPSSEGMPHGGIYEIVIDPEEEVLYEGELNKFKPGIEKNFITRWLQLSTRSFRYYKNHYHSVCYLTRPISAIPLNAIQKINKYTIENTDYKRGKERALYSFMFEIILKQDYEDLYFFREFEVNGVTNNPIAAMQNSKPSLHMNSNMSKGFAGMNTGTNSIITKFESPSRNSIGGNSKDDPHSQSLKKHTDQHANTGPAIFPQPPRDTLYGSKSMLHMPSGHSSARQNNLRQSLGRTLDPFLGGSGDDGAPQLIVTNQSEVNGVLIPTRMLYISPSRNSHHSRSNSRSPSREPSQHLDVVTRVVQGHLMPIRDQNRGINRQHYLEDPNNVLEKDFGVPQVNVHGDKQIYTWSNRQREWYNSERRFIFACQSQGHRKQWMEAIKEAIKNNEERIRLEEEREQLRQPQIVIDSNSSMQSERKSSRISPFGKHYVQASNHQNHIIEEALNDYTSLSIHQ</sequence>
<feature type="compositionally biased region" description="Polar residues" evidence="1">
    <location>
        <begin position="321"/>
        <end position="331"/>
    </location>
</feature>
<protein>
    <recommendedName>
        <fullName evidence="2">PH domain-containing protein</fullName>
    </recommendedName>
</protein>
<feature type="region of interest" description="Disordered" evidence="1">
    <location>
        <begin position="54"/>
        <end position="133"/>
    </location>
</feature>
<feature type="compositionally biased region" description="Polar residues" evidence="1">
    <location>
        <begin position="489"/>
        <end position="504"/>
    </location>
</feature>
<dbReference type="EMBL" id="RRYP01002828">
    <property type="protein sequence ID" value="TNV84387.1"/>
    <property type="molecule type" value="Genomic_DNA"/>
</dbReference>
<accession>A0A8J8NZQ6</accession>
<dbReference type="Proteomes" id="UP000785679">
    <property type="component" value="Unassembled WGS sequence"/>
</dbReference>
<reference evidence="3" key="1">
    <citation type="submission" date="2019-06" db="EMBL/GenBank/DDBJ databases">
        <authorList>
            <person name="Zheng W."/>
        </authorList>
    </citation>
    <scope>NUCLEOTIDE SEQUENCE</scope>
    <source>
        <strain evidence="3">QDHG01</strain>
    </source>
</reference>
<dbReference type="SMART" id="SM00233">
    <property type="entry name" value="PH"/>
    <property type="match status" value="1"/>
</dbReference>
<evidence type="ECO:0000256" key="1">
    <source>
        <dbReference type="SAM" id="MobiDB-lite"/>
    </source>
</evidence>
<feature type="region of interest" description="Disordered" evidence="1">
    <location>
        <begin position="604"/>
        <end position="626"/>
    </location>
</feature>
<feature type="compositionally biased region" description="Basic and acidic residues" evidence="1">
    <location>
        <begin position="506"/>
        <end position="521"/>
    </location>
</feature>
<feature type="region of interest" description="Disordered" evidence="1">
    <location>
        <begin position="242"/>
        <end position="338"/>
    </location>
</feature>
<comment type="caution">
    <text evidence="3">The sequence shown here is derived from an EMBL/GenBank/DDBJ whole genome shotgun (WGS) entry which is preliminary data.</text>
</comment>
<feature type="compositionally biased region" description="Basic and acidic residues" evidence="1">
    <location>
        <begin position="113"/>
        <end position="123"/>
    </location>
</feature>
<feature type="region of interest" description="Disordered" evidence="1">
    <location>
        <begin position="489"/>
        <end position="558"/>
    </location>
</feature>
<feature type="compositionally biased region" description="Polar residues" evidence="1">
    <location>
        <begin position="14"/>
        <end position="24"/>
    </location>
</feature>
<dbReference type="PROSITE" id="PS50003">
    <property type="entry name" value="PH_DOMAIN"/>
    <property type="match status" value="1"/>
</dbReference>
<evidence type="ECO:0000313" key="4">
    <source>
        <dbReference type="Proteomes" id="UP000785679"/>
    </source>
</evidence>
<dbReference type="SUPFAM" id="SSF50729">
    <property type="entry name" value="PH domain-like"/>
    <property type="match status" value="1"/>
</dbReference>
<proteinExistence type="predicted"/>
<organism evidence="3 4">
    <name type="scientific">Halteria grandinella</name>
    <dbReference type="NCBI Taxonomy" id="5974"/>
    <lineage>
        <taxon>Eukaryota</taxon>
        <taxon>Sar</taxon>
        <taxon>Alveolata</taxon>
        <taxon>Ciliophora</taxon>
        <taxon>Intramacronucleata</taxon>
        <taxon>Spirotrichea</taxon>
        <taxon>Stichotrichia</taxon>
        <taxon>Sporadotrichida</taxon>
        <taxon>Halteriidae</taxon>
        <taxon>Halteria</taxon>
    </lineage>
</organism>
<evidence type="ECO:0000313" key="3">
    <source>
        <dbReference type="EMBL" id="TNV84387.1"/>
    </source>
</evidence>
<evidence type="ECO:0000259" key="2">
    <source>
        <dbReference type="PROSITE" id="PS50003"/>
    </source>
</evidence>
<feature type="compositionally biased region" description="Polar residues" evidence="1">
    <location>
        <begin position="54"/>
        <end position="63"/>
    </location>
</feature>
<dbReference type="Gene3D" id="2.30.29.30">
    <property type="entry name" value="Pleckstrin-homology domain (PH domain)/Phosphotyrosine-binding domain (PTB)"/>
    <property type="match status" value="2"/>
</dbReference>
<feature type="domain" description="PH" evidence="2">
    <location>
        <begin position="689"/>
        <end position="716"/>
    </location>
</feature>
<feature type="compositionally biased region" description="Polar residues" evidence="1">
    <location>
        <begin position="267"/>
        <end position="280"/>
    </location>
</feature>
<dbReference type="AlphaFoldDB" id="A0A8J8NZQ6"/>
<name>A0A8J8NZQ6_HALGN</name>
<feature type="region of interest" description="Disordered" evidence="1">
    <location>
        <begin position="1"/>
        <end position="30"/>
    </location>
</feature>
<feature type="compositionally biased region" description="Basic and acidic residues" evidence="1">
    <location>
        <begin position="247"/>
        <end position="256"/>
    </location>
</feature>
<keyword evidence="4" id="KW-1185">Reference proteome</keyword>
<dbReference type="OrthoDB" id="323248at2759"/>
<dbReference type="InterPro" id="IPR001849">
    <property type="entry name" value="PH_domain"/>
</dbReference>
<dbReference type="InterPro" id="IPR011993">
    <property type="entry name" value="PH-like_dom_sf"/>
</dbReference>
<gene>
    <name evidence="3" type="ORF">FGO68_gene9880</name>
</gene>